<protein>
    <submittedName>
        <fullName evidence="1">Uncharacterized protein</fullName>
    </submittedName>
</protein>
<gene>
    <name evidence="1" type="ORF">PXH66_06875</name>
</gene>
<evidence type="ECO:0000313" key="1">
    <source>
        <dbReference type="EMBL" id="WED66571.1"/>
    </source>
</evidence>
<keyword evidence="2" id="KW-1185">Reference proteome</keyword>
<evidence type="ECO:0000313" key="2">
    <source>
        <dbReference type="Proteomes" id="UP001218638"/>
    </source>
</evidence>
<accession>A0AAF0I794</accession>
<name>A0AAF0I794_9BACT</name>
<dbReference type="AlphaFoldDB" id="A0AAF0I794"/>
<sequence>METGMQPAVYFMVEAEAVPVHPATESMAVRHLRLGRARLVAVEVEVSPVVPAEVPEPGMADIRRAKEVMRPPTRVPAVVEGETWTRLVATAVAESS</sequence>
<organism evidence="1 2">
    <name type="scientific">Synoicihabitans lomoniglobus</name>
    <dbReference type="NCBI Taxonomy" id="2909285"/>
    <lineage>
        <taxon>Bacteria</taxon>
        <taxon>Pseudomonadati</taxon>
        <taxon>Verrucomicrobiota</taxon>
        <taxon>Opitutia</taxon>
        <taxon>Opitutales</taxon>
        <taxon>Opitutaceae</taxon>
        <taxon>Synoicihabitans</taxon>
    </lineage>
</organism>
<dbReference type="Proteomes" id="UP001218638">
    <property type="component" value="Chromosome"/>
</dbReference>
<dbReference type="EMBL" id="CP119075">
    <property type="protein sequence ID" value="WED66571.1"/>
    <property type="molecule type" value="Genomic_DNA"/>
</dbReference>
<proteinExistence type="predicted"/>
<dbReference type="KEGG" id="slom:PXH66_06875"/>
<reference evidence="1" key="1">
    <citation type="submission" date="2023-03" db="EMBL/GenBank/DDBJ databases">
        <title>Lomoglobus Profundus gen. nov., sp. nov., a novel member of the phylum Verrucomicrobia, isolated from deep-marine sediment of South China Sea.</title>
        <authorList>
            <person name="Ahmad T."/>
            <person name="Ishaq S.E."/>
            <person name="Wang F."/>
        </authorList>
    </citation>
    <scope>NUCLEOTIDE SEQUENCE</scope>
    <source>
        <strain evidence="1">LMO-M01</strain>
    </source>
</reference>